<feature type="compositionally biased region" description="Low complexity" evidence="1">
    <location>
        <begin position="931"/>
        <end position="953"/>
    </location>
</feature>
<dbReference type="Pfam" id="PF08373">
    <property type="entry name" value="RAP"/>
    <property type="match status" value="1"/>
</dbReference>
<feature type="compositionally biased region" description="Polar residues" evidence="1">
    <location>
        <begin position="954"/>
        <end position="967"/>
    </location>
</feature>
<dbReference type="GO" id="GO:0035770">
    <property type="term" value="C:ribonucleoprotein granule"/>
    <property type="evidence" value="ECO:0007669"/>
    <property type="project" value="TreeGrafter"/>
</dbReference>
<feature type="compositionally biased region" description="Basic and acidic residues" evidence="1">
    <location>
        <begin position="121"/>
        <end position="154"/>
    </location>
</feature>
<evidence type="ECO:0000313" key="5">
    <source>
        <dbReference type="Proteomes" id="UP001314263"/>
    </source>
</evidence>
<evidence type="ECO:0000259" key="3">
    <source>
        <dbReference type="PROSITE" id="PS51286"/>
    </source>
</evidence>
<dbReference type="PROSITE" id="PS51286">
    <property type="entry name" value="RAP"/>
    <property type="match status" value="1"/>
</dbReference>
<dbReference type="EMBL" id="CAUYUE010000009">
    <property type="protein sequence ID" value="CAK0783842.1"/>
    <property type="molecule type" value="Genomic_DNA"/>
</dbReference>
<evidence type="ECO:0000256" key="1">
    <source>
        <dbReference type="SAM" id="MobiDB-lite"/>
    </source>
</evidence>
<dbReference type="Pfam" id="PF26188">
    <property type="entry name" value="RESC6"/>
    <property type="match status" value="1"/>
</dbReference>
<dbReference type="InterPro" id="IPR003034">
    <property type="entry name" value="SAP_dom"/>
</dbReference>
<comment type="caution">
    <text evidence="4">The sequence shown here is derived from an EMBL/GenBank/DDBJ whole genome shotgun (WGS) entry which is preliminary data.</text>
</comment>
<feature type="compositionally biased region" description="Polar residues" evidence="1">
    <location>
        <begin position="863"/>
        <end position="872"/>
    </location>
</feature>
<evidence type="ECO:0008006" key="6">
    <source>
        <dbReference type="Google" id="ProtNLM"/>
    </source>
</evidence>
<dbReference type="Proteomes" id="UP001314263">
    <property type="component" value="Unassembled WGS sequence"/>
</dbReference>
<dbReference type="PANTHER" id="PTHR21228">
    <property type="entry name" value="FAST LEU-RICH DOMAIN-CONTAINING"/>
    <property type="match status" value="1"/>
</dbReference>
<dbReference type="InterPro" id="IPR058917">
    <property type="entry name" value="RESC6_dom"/>
</dbReference>
<evidence type="ECO:0000259" key="2">
    <source>
        <dbReference type="PROSITE" id="PS50800"/>
    </source>
</evidence>
<dbReference type="AlphaFoldDB" id="A0AAV1I9R5"/>
<dbReference type="InterPro" id="IPR013584">
    <property type="entry name" value="RAP"/>
</dbReference>
<feature type="domain" description="SAP" evidence="2">
    <location>
        <begin position="1031"/>
        <end position="1065"/>
    </location>
</feature>
<feature type="compositionally biased region" description="Low complexity" evidence="1">
    <location>
        <begin position="1001"/>
        <end position="1013"/>
    </location>
</feature>
<keyword evidence="5" id="KW-1185">Reference proteome</keyword>
<feature type="compositionally biased region" description="Low complexity" evidence="1">
    <location>
        <begin position="105"/>
        <end position="118"/>
    </location>
</feature>
<feature type="region of interest" description="Disordered" evidence="1">
    <location>
        <begin position="80"/>
        <end position="209"/>
    </location>
</feature>
<protein>
    <recommendedName>
        <fullName evidence="6">RAP domain-containing protein</fullName>
    </recommendedName>
</protein>
<dbReference type="GO" id="GO:0044528">
    <property type="term" value="P:regulation of mitochondrial mRNA stability"/>
    <property type="evidence" value="ECO:0007669"/>
    <property type="project" value="TreeGrafter"/>
</dbReference>
<accession>A0AAV1I9R5</accession>
<feature type="region of interest" description="Disordered" evidence="1">
    <location>
        <begin position="800"/>
        <end position="982"/>
    </location>
</feature>
<gene>
    <name evidence="4" type="ORF">CVIRNUC_007042</name>
</gene>
<dbReference type="PANTHER" id="PTHR21228:SF40">
    <property type="entry name" value="LD45607P"/>
    <property type="match status" value="1"/>
</dbReference>
<dbReference type="PROSITE" id="PS50800">
    <property type="entry name" value="SAP"/>
    <property type="match status" value="1"/>
</dbReference>
<sequence length="1070" mass="116711">MGGMNAHRSSQRDVLMHNHVHPLANSFLCIGRPFRHAVSSSGAAHRSRQSSKQVKCTGLLGCPATRGLGQRREGDAILHSSTSISSPSAQTGHGEGSRGIVRVQASTSSSRRSTTGAEESSEPKSEPESVRGQRRANEKADGDSRDWSSARRDYTWSSTVPNGKSRYGRGDASPNLPGGRGRGRGGTRRDAPNGRAPAHSNAKTYTEDTVNISVQDEEAALKKPGYWLELLKNKGVLDLGASQSKQDTGRPVKVRSGYLVNRLLSQVVRWESIFSMYRDLEPLFDHINLATAMHRLGRTSHAARVPLSVLQANKYFEPLFNLLRINVAGGRMWPRQMANTLWALGKIGYDDVDLIDGVIKGIERSSMRDYQVQEMSTAIWAMATLGRSSEALLEACAQEALRRGFETFAPQAISNFVWGFAVLGYCNNAFLSAAAEHSVGRLDEFATQAVSNVLWGFSTLDFYHDEFFEAACAHIKKNCSTYNEQEVSNSLLSFAKLEFVDMDTLEALAQDILDSGRVSAFTAQGLTNVLWGFATLRYHPHAVLAAICEELHRRIHTLSAQEVSVSLWAVAKLGFHPGRMLLDFGTRIEVLIDAFGCQACSNTLWALAVLQGTRLPCFMLLVERLGQVDNSNTEERLMEHQLFQAIMLAEMEARKAGTDSVLARMPPQLMTAVKKVWKKTALQTLNSRFHMDVSEKLHFMGVAHEDEFVTEDGAFSIDIAVTGPNGPIAVEVDGPYHFTINTLNPIGGTLIRRRLLAGMGWIVLSVPFYEYYGLPSMKTKVEYLSEKLLSVGIRVDPETVRSAKDTPSEDAPVPIKPPHGRISAMDGPTRAVDFDRPQPVAKTKASATKSHRAGYTPVVQEASHPSKSSADPQSRKPMAKRQVAAPRKNPLSQRHLPSFSSSAMTGRTSESHGSQSAGDEQVQEDTWEQVLPASSSKSTPLSSSTASQQQDSSENGLSQTSNETSGTPGRGKDFGSSTKDALQAQLASRAAFVARTNAQLAQGSGSAGSPGAPQQGGAGSTEVQEMRRRRMLAMRMHELRPLCRELGVPMYGKKAELVERLLASSKGTAA</sequence>
<dbReference type="SMART" id="SM00952">
    <property type="entry name" value="RAP"/>
    <property type="match status" value="1"/>
</dbReference>
<evidence type="ECO:0000313" key="4">
    <source>
        <dbReference type="EMBL" id="CAK0783842.1"/>
    </source>
</evidence>
<dbReference type="InterPro" id="IPR036361">
    <property type="entry name" value="SAP_dom_sf"/>
</dbReference>
<feature type="compositionally biased region" description="Polar residues" evidence="1">
    <location>
        <begin position="898"/>
        <end position="918"/>
    </location>
</feature>
<feature type="domain" description="RAP" evidence="3">
    <location>
        <begin position="728"/>
        <end position="786"/>
    </location>
</feature>
<dbReference type="GO" id="GO:0000963">
    <property type="term" value="P:mitochondrial RNA processing"/>
    <property type="evidence" value="ECO:0007669"/>
    <property type="project" value="TreeGrafter"/>
</dbReference>
<reference evidence="4 5" key="1">
    <citation type="submission" date="2023-10" db="EMBL/GenBank/DDBJ databases">
        <authorList>
            <person name="Maclean D."/>
            <person name="Macfadyen A."/>
        </authorList>
    </citation>
    <scope>NUCLEOTIDE SEQUENCE [LARGE SCALE GENOMIC DNA]</scope>
</reference>
<dbReference type="GO" id="GO:0005759">
    <property type="term" value="C:mitochondrial matrix"/>
    <property type="evidence" value="ECO:0007669"/>
    <property type="project" value="TreeGrafter"/>
</dbReference>
<dbReference type="SUPFAM" id="SSF68906">
    <property type="entry name" value="SAP domain"/>
    <property type="match status" value="1"/>
</dbReference>
<dbReference type="SMART" id="SM00513">
    <property type="entry name" value="SAP"/>
    <property type="match status" value="1"/>
</dbReference>
<dbReference type="InterPro" id="IPR050870">
    <property type="entry name" value="FAST_kinase"/>
</dbReference>
<feature type="region of interest" description="Disordered" evidence="1">
    <location>
        <begin position="1001"/>
        <end position="1023"/>
    </location>
</feature>
<name>A0AAV1I9R5_9CHLO</name>
<organism evidence="4 5">
    <name type="scientific">Coccomyxa viridis</name>
    <dbReference type="NCBI Taxonomy" id="1274662"/>
    <lineage>
        <taxon>Eukaryota</taxon>
        <taxon>Viridiplantae</taxon>
        <taxon>Chlorophyta</taxon>
        <taxon>core chlorophytes</taxon>
        <taxon>Trebouxiophyceae</taxon>
        <taxon>Trebouxiophyceae incertae sedis</taxon>
        <taxon>Coccomyxaceae</taxon>
        <taxon>Coccomyxa</taxon>
    </lineage>
</organism>
<dbReference type="GO" id="GO:0003723">
    <property type="term" value="F:RNA binding"/>
    <property type="evidence" value="ECO:0007669"/>
    <property type="project" value="TreeGrafter"/>
</dbReference>
<proteinExistence type="predicted"/>
<dbReference type="Gene3D" id="1.10.720.30">
    <property type="entry name" value="SAP domain"/>
    <property type="match status" value="1"/>
</dbReference>